<organism evidence="3 4">
    <name type="scientific">Jeotgalibacillus malaysiensis</name>
    <dbReference type="NCBI Taxonomy" id="1508404"/>
    <lineage>
        <taxon>Bacteria</taxon>
        <taxon>Bacillati</taxon>
        <taxon>Bacillota</taxon>
        <taxon>Bacilli</taxon>
        <taxon>Bacillales</taxon>
        <taxon>Caryophanaceae</taxon>
        <taxon>Jeotgalibacillus</taxon>
    </lineage>
</organism>
<dbReference type="BioCyc" id="JESP1508404:G14D9-13565-MONOMER"/>
<protein>
    <recommendedName>
        <fullName evidence="5">Conjugal transfer protein TrbC</fullName>
    </recommendedName>
</protein>
<keyword evidence="2" id="KW-0732">Signal</keyword>
<evidence type="ECO:0000313" key="3">
    <source>
        <dbReference type="EMBL" id="AJD93559.1"/>
    </source>
</evidence>
<dbReference type="KEGG" id="jeo:JMA_42420"/>
<dbReference type="Proteomes" id="UP000031449">
    <property type="component" value="Plasmid unnamed"/>
</dbReference>
<evidence type="ECO:0000256" key="1">
    <source>
        <dbReference type="SAM" id="Phobius"/>
    </source>
</evidence>
<name>A0A0B5B039_9BACL</name>
<keyword evidence="4" id="KW-1185">Reference proteome</keyword>
<keyword evidence="1" id="KW-0472">Membrane</keyword>
<dbReference type="AlphaFoldDB" id="A0A0B5B039"/>
<reference evidence="3 4" key="1">
    <citation type="submission" date="2014-08" db="EMBL/GenBank/DDBJ databases">
        <title>Complete genome of a marine bacteria Jeotgalibacillus malaysiensis.</title>
        <authorList>
            <person name="Yaakop A.S."/>
            <person name="Chan K.-G."/>
            <person name="Goh K.M."/>
        </authorList>
    </citation>
    <scope>NUCLEOTIDE SEQUENCE [LARGE SCALE GENOMIC DNA]</scope>
    <source>
        <strain evidence="3 4">D5</strain>
        <plasmid evidence="4">Plasmid</plasmid>
    </source>
</reference>
<dbReference type="HOGENOM" id="CLU_1802269_0_0_9"/>
<evidence type="ECO:0000256" key="2">
    <source>
        <dbReference type="SAM" id="SignalP"/>
    </source>
</evidence>
<gene>
    <name evidence="3" type="ORF">JMA_42420</name>
</gene>
<feature type="signal peptide" evidence="2">
    <location>
        <begin position="1"/>
        <end position="34"/>
    </location>
</feature>
<keyword evidence="3" id="KW-0614">Plasmid</keyword>
<keyword evidence="1" id="KW-0812">Transmembrane</keyword>
<geneLocation type="plasmid" evidence="4"/>
<evidence type="ECO:0008006" key="5">
    <source>
        <dbReference type="Google" id="ProtNLM"/>
    </source>
</evidence>
<evidence type="ECO:0000313" key="4">
    <source>
        <dbReference type="Proteomes" id="UP000031449"/>
    </source>
</evidence>
<sequence>MTKIKMKQVLSSAGLTLFALGLTAPVFVPTQAEASSVDKIVDSNSDSVMKKNATQSTIQKDENGNTYYSASGEIPSVNATDANNWAKRKGGDVIGFFTTLAQPLSVIIFIISAILVGIGAVAKSDWFKRGIFGMAIAIVMWTAVVFAPELIQFFSEWLAA</sequence>
<accession>A0A0B5B039</accession>
<proteinExistence type="predicted"/>
<feature type="transmembrane region" description="Helical" evidence="1">
    <location>
        <begin position="93"/>
        <end position="118"/>
    </location>
</feature>
<feature type="chain" id="PRO_5002098770" description="Conjugal transfer protein TrbC" evidence="2">
    <location>
        <begin position="35"/>
        <end position="160"/>
    </location>
</feature>
<dbReference type="OrthoDB" id="9957768at2"/>
<dbReference type="EMBL" id="CP009417">
    <property type="protein sequence ID" value="AJD93559.1"/>
    <property type="molecule type" value="Genomic_DNA"/>
</dbReference>
<feature type="transmembrane region" description="Helical" evidence="1">
    <location>
        <begin position="130"/>
        <end position="154"/>
    </location>
</feature>
<keyword evidence="1" id="KW-1133">Transmembrane helix</keyword>